<organism evidence="1 2">
    <name type="scientific">Beggiatoa alba B18LD</name>
    <dbReference type="NCBI Taxonomy" id="395493"/>
    <lineage>
        <taxon>Bacteria</taxon>
        <taxon>Pseudomonadati</taxon>
        <taxon>Pseudomonadota</taxon>
        <taxon>Gammaproteobacteria</taxon>
        <taxon>Thiotrichales</taxon>
        <taxon>Thiotrichaceae</taxon>
        <taxon>Beggiatoa</taxon>
    </lineage>
</organism>
<evidence type="ECO:0000313" key="1">
    <source>
        <dbReference type="EMBL" id="EIJ43186.1"/>
    </source>
</evidence>
<dbReference type="PANTHER" id="PTHR31480">
    <property type="entry name" value="BIFUNCTIONAL LYCOPENE CYCLASE/PHYTOENE SYNTHASE"/>
    <property type="match status" value="1"/>
</dbReference>
<dbReference type="Pfam" id="PF00494">
    <property type="entry name" value="SQS_PSY"/>
    <property type="match status" value="1"/>
</dbReference>
<dbReference type="SUPFAM" id="SSF48576">
    <property type="entry name" value="Terpenoid synthases"/>
    <property type="match status" value="1"/>
</dbReference>
<gene>
    <name evidence="1" type="ORF">BegalDRAFT_2332</name>
</gene>
<keyword evidence="2" id="KW-1185">Reference proteome</keyword>
<evidence type="ECO:0000313" key="2">
    <source>
        <dbReference type="Proteomes" id="UP000005744"/>
    </source>
</evidence>
<protein>
    <submittedName>
        <fullName evidence="1">Phytoene/squalene synthetase</fullName>
    </submittedName>
</protein>
<dbReference type="GO" id="GO:0016765">
    <property type="term" value="F:transferase activity, transferring alkyl or aryl (other than methyl) groups"/>
    <property type="evidence" value="ECO:0007669"/>
    <property type="project" value="UniProtKB-ARBA"/>
</dbReference>
<name>I3CHU3_9GAMM</name>
<dbReference type="EMBL" id="JH600070">
    <property type="protein sequence ID" value="EIJ43186.1"/>
    <property type="molecule type" value="Genomic_DNA"/>
</dbReference>
<proteinExistence type="predicted"/>
<dbReference type="STRING" id="395493.BegalDRAFT_2332"/>
<dbReference type="Proteomes" id="UP000005744">
    <property type="component" value="Unassembled WGS sequence"/>
</dbReference>
<dbReference type="Gene3D" id="1.10.600.10">
    <property type="entry name" value="Farnesyl Diphosphate Synthase"/>
    <property type="match status" value="1"/>
</dbReference>
<dbReference type="InterPro" id="IPR002060">
    <property type="entry name" value="Squ/phyt_synthse"/>
</dbReference>
<dbReference type="RefSeq" id="WP_002690153.1">
    <property type="nucleotide sequence ID" value="NZ_JH600070.1"/>
</dbReference>
<accession>I3CHU3</accession>
<dbReference type="eggNOG" id="COG1562">
    <property type="taxonomic scope" value="Bacteria"/>
</dbReference>
<dbReference type="InterPro" id="IPR008949">
    <property type="entry name" value="Isoprenoid_synthase_dom_sf"/>
</dbReference>
<reference evidence="1 2" key="1">
    <citation type="submission" date="2011-11" db="EMBL/GenBank/DDBJ databases">
        <title>Improved High-Quality Draft sequence of Beggiatoa alba B18lD.</title>
        <authorList>
            <consortium name="US DOE Joint Genome Institute"/>
            <person name="Lucas S."/>
            <person name="Han J."/>
            <person name="Lapidus A."/>
            <person name="Cheng J.-F."/>
            <person name="Goodwin L."/>
            <person name="Pitluck S."/>
            <person name="Peters L."/>
            <person name="Mikhailova N."/>
            <person name="Held B."/>
            <person name="Detter J.C."/>
            <person name="Han C."/>
            <person name="Tapia R."/>
            <person name="Land M."/>
            <person name="Hauser L."/>
            <person name="Kyrpides N."/>
            <person name="Ivanova N."/>
            <person name="Pagani I."/>
            <person name="Samuel K."/>
            <person name="Teske A."/>
            <person name="Mueller J."/>
            <person name="Woyke T."/>
        </authorList>
    </citation>
    <scope>NUCLEOTIDE SEQUENCE [LARGE SCALE GENOMIC DNA]</scope>
    <source>
        <strain evidence="1 2">B18LD</strain>
    </source>
</reference>
<dbReference type="HOGENOM" id="CLU_037269_1_1_6"/>
<sequence>MNPQAYCNEKVLRAGSSLYYSLRVVPSPQREVLIALHTLFHELAEIVEECHDPKVANIKLDWWRNELIALAQNTARHPAAQALSQAIQDYRLPLHYFEELLEGIIDNTQRARYTSFSQLETNCKRTSGILQLLCTATLGYQQESTLKYAEQLGIALQLTYLLRHFRQHLHQGRIYIPQEELAQFFVTEQTLFDENCSEKVQALFAFQTTRIRAYFHNALKYLAKDDCATQRFGRVRAKLALSTLQEIEADGYQLFKHQIHLTPLRKLWLAWRVR</sequence>
<dbReference type="AlphaFoldDB" id="I3CHU3"/>
<dbReference type="OrthoDB" id="9807580at2"/>